<dbReference type="Proteomes" id="UP000271603">
    <property type="component" value="Chromosome"/>
</dbReference>
<feature type="region of interest" description="Disordered" evidence="1">
    <location>
        <begin position="1"/>
        <end position="20"/>
    </location>
</feature>
<gene>
    <name evidence="2" type="ORF">NCTC9419_02200</name>
</gene>
<reference evidence="2 3" key="1">
    <citation type="submission" date="2018-12" db="EMBL/GenBank/DDBJ databases">
        <authorList>
            <consortium name="Pathogen Informatics"/>
        </authorList>
    </citation>
    <scope>NUCLEOTIDE SEQUENCE [LARGE SCALE GENOMIC DNA]</scope>
    <source>
        <strain evidence="2 3">NCTC9419</strain>
    </source>
</reference>
<proteinExistence type="predicted"/>
<dbReference type="AlphaFoldDB" id="A0A3S4FS24"/>
<evidence type="ECO:0000256" key="1">
    <source>
        <dbReference type="SAM" id="MobiDB-lite"/>
    </source>
</evidence>
<name>A0A3S4FS24_SERRU</name>
<sequence length="35" mass="3524">MLSQSIVRRSGSRSMTSMEAITPAATGAGIVAANT</sequence>
<evidence type="ECO:0000313" key="3">
    <source>
        <dbReference type="Proteomes" id="UP000271603"/>
    </source>
</evidence>
<feature type="compositionally biased region" description="Polar residues" evidence="1">
    <location>
        <begin position="1"/>
        <end position="19"/>
    </location>
</feature>
<evidence type="ECO:0000313" key="2">
    <source>
        <dbReference type="EMBL" id="VEA70692.1"/>
    </source>
</evidence>
<organism evidence="2 3">
    <name type="scientific">Serratia rubidaea</name>
    <name type="common">Serratia marinorubra</name>
    <dbReference type="NCBI Taxonomy" id="61652"/>
    <lineage>
        <taxon>Bacteria</taxon>
        <taxon>Pseudomonadati</taxon>
        <taxon>Pseudomonadota</taxon>
        <taxon>Gammaproteobacteria</taxon>
        <taxon>Enterobacterales</taxon>
        <taxon>Yersiniaceae</taxon>
        <taxon>Serratia</taxon>
    </lineage>
</organism>
<protein>
    <submittedName>
        <fullName evidence="2">Uncharacterized protein</fullName>
    </submittedName>
</protein>
<accession>A0A3S4FS24</accession>
<dbReference type="EMBL" id="LR134155">
    <property type="protein sequence ID" value="VEA70692.1"/>
    <property type="molecule type" value="Genomic_DNA"/>
</dbReference>